<dbReference type="EMBL" id="JACHGK010000024">
    <property type="protein sequence ID" value="MBB6447597.1"/>
    <property type="molecule type" value="Genomic_DNA"/>
</dbReference>
<evidence type="ECO:0000313" key="1">
    <source>
        <dbReference type="EMBL" id="MBB6447597.1"/>
    </source>
</evidence>
<dbReference type="Proteomes" id="UP000531594">
    <property type="component" value="Unassembled WGS sequence"/>
</dbReference>
<evidence type="ECO:0000313" key="2">
    <source>
        <dbReference type="Proteomes" id="UP000531594"/>
    </source>
</evidence>
<keyword evidence="2" id="KW-1185">Reference proteome</keyword>
<comment type="caution">
    <text evidence="1">The sequence shown here is derived from an EMBL/GenBank/DDBJ whole genome shotgun (WGS) entry which is preliminary data.</text>
</comment>
<organism evidence="1 2">
    <name type="scientific">Bacillus benzoevorans</name>
    <dbReference type="NCBI Taxonomy" id="1456"/>
    <lineage>
        <taxon>Bacteria</taxon>
        <taxon>Bacillati</taxon>
        <taxon>Bacillota</taxon>
        <taxon>Bacilli</taxon>
        <taxon>Bacillales</taxon>
        <taxon>Bacillaceae</taxon>
        <taxon>Bacillus</taxon>
    </lineage>
</organism>
<accession>A0A7X0LYK1</accession>
<gene>
    <name evidence="1" type="ORF">HNR53_004283</name>
</gene>
<protein>
    <submittedName>
        <fullName evidence="1">Uncharacterized protein</fullName>
    </submittedName>
</protein>
<name>A0A7X0LYK1_9BACI</name>
<proteinExistence type="predicted"/>
<dbReference type="AlphaFoldDB" id="A0A7X0LYK1"/>
<sequence>MNYLFWNTNEKPVNGILEQIILDKECDIISLAEYTDNITQLLSNLKKAGVILYEAPKVSSRINVLSKMKLGKRSLLTDSSYYTVLEIPHPSPNRFHIGL</sequence>
<reference evidence="1 2" key="1">
    <citation type="submission" date="2020-08" db="EMBL/GenBank/DDBJ databases">
        <title>Genomic Encyclopedia of Type Strains, Phase IV (KMG-IV): sequencing the most valuable type-strain genomes for metagenomic binning, comparative biology and taxonomic classification.</title>
        <authorList>
            <person name="Goeker M."/>
        </authorList>
    </citation>
    <scope>NUCLEOTIDE SEQUENCE [LARGE SCALE GENOMIC DNA]</scope>
    <source>
        <strain evidence="1 2">DSM 5391</strain>
    </source>
</reference>
<dbReference type="RefSeq" id="WP_184529703.1">
    <property type="nucleotide sequence ID" value="NZ_JACHGK010000024.1"/>
</dbReference>